<name>A0ABM7WEC4_9BACT</name>
<keyword evidence="1" id="KW-1133">Transmembrane helix</keyword>
<feature type="transmembrane region" description="Helical" evidence="1">
    <location>
        <begin position="95"/>
        <end position="122"/>
    </location>
</feature>
<accession>A0ABM7WEC4</accession>
<evidence type="ECO:0000313" key="3">
    <source>
        <dbReference type="Proteomes" id="UP000830055"/>
    </source>
</evidence>
<feature type="transmembrane region" description="Helical" evidence="1">
    <location>
        <begin position="142"/>
        <end position="160"/>
    </location>
</feature>
<evidence type="ECO:0000313" key="2">
    <source>
        <dbReference type="EMBL" id="BDD89321.1"/>
    </source>
</evidence>
<keyword evidence="1" id="KW-0812">Transmembrane</keyword>
<dbReference type="EMBL" id="AP025516">
    <property type="protein sequence ID" value="BDD89321.1"/>
    <property type="molecule type" value="Genomic_DNA"/>
</dbReference>
<reference evidence="2 3" key="1">
    <citation type="submission" date="2022-01" db="EMBL/GenBank/DDBJ databases">
        <title>Desulfofustis limnae sp. nov., a novel mesophilic sulfate-reducing bacterium isolated from marsh soil.</title>
        <authorList>
            <person name="Watanabe M."/>
            <person name="Takahashi A."/>
            <person name="Kojima H."/>
            <person name="Fukui M."/>
        </authorList>
    </citation>
    <scope>NUCLEOTIDE SEQUENCE [LARGE SCALE GENOMIC DNA]</scope>
    <source>
        <strain evidence="2 3">PPLL</strain>
    </source>
</reference>
<feature type="transmembrane region" description="Helical" evidence="1">
    <location>
        <begin position="20"/>
        <end position="53"/>
    </location>
</feature>
<dbReference type="Proteomes" id="UP000830055">
    <property type="component" value="Chromosome"/>
</dbReference>
<evidence type="ECO:0000256" key="1">
    <source>
        <dbReference type="SAM" id="Phobius"/>
    </source>
</evidence>
<proteinExistence type="predicted"/>
<sequence length="189" mass="21451">MDLQSVLHFFDPWLIEPYRWMSPAIAGYLLGTAILAGYCVIIGDLSATLVAFFNRGYLAKLRHGMEHHHKLSEEALKRGDKESYKAVNRQGLDSFGYSFSMGAALFCVSIWPMPFALAWMNLRFADAPLPLPAGFPFWGGKEVHYFTSFLLCYILVRIIYSQIMGRISWYNTWKSKVTGSYPQPGTTDS</sequence>
<keyword evidence="1" id="KW-0472">Membrane</keyword>
<protein>
    <submittedName>
        <fullName evidence="2">Uncharacterized protein</fullName>
    </submittedName>
</protein>
<keyword evidence="3" id="KW-1185">Reference proteome</keyword>
<gene>
    <name evidence="2" type="ORF">DPPLL_36860</name>
</gene>
<organism evidence="2 3">
    <name type="scientific">Desulfofustis limnaeus</name>
    <dbReference type="NCBI Taxonomy" id="2740163"/>
    <lineage>
        <taxon>Bacteria</taxon>
        <taxon>Pseudomonadati</taxon>
        <taxon>Thermodesulfobacteriota</taxon>
        <taxon>Desulfobulbia</taxon>
        <taxon>Desulfobulbales</taxon>
        <taxon>Desulfocapsaceae</taxon>
        <taxon>Desulfofustis</taxon>
    </lineage>
</organism>
<dbReference type="RefSeq" id="WP_284152629.1">
    <property type="nucleotide sequence ID" value="NZ_AP025516.1"/>
</dbReference>